<feature type="domain" description="Response regulatory" evidence="9">
    <location>
        <begin position="110"/>
        <end position="226"/>
    </location>
</feature>
<proteinExistence type="predicted"/>
<comment type="catalytic activity">
    <reaction evidence="1">
        <text>ATP + protein L-histidine = ADP + protein N-phospho-L-histidine.</text>
        <dbReference type="EC" id="2.7.13.3"/>
    </reaction>
</comment>
<dbReference type="InterPro" id="IPR011006">
    <property type="entry name" value="CheY-like_superfamily"/>
</dbReference>
<keyword evidence="4" id="KW-0808">Transferase</keyword>
<comment type="caution">
    <text evidence="10">The sequence shown here is derived from an EMBL/GenBank/DDBJ whole genome shotgun (WGS) entry which is preliminary data.</text>
</comment>
<evidence type="ECO:0000259" key="8">
    <source>
        <dbReference type="PROSITE" id="PS50109"/>
    </source>
</evidence>
<evidence type="ECO:0000256" key="1">
    <source>
        <dbReference type="ARBA" id="ARBA00000085"/>
    </source>
</evidence>
<dbReference type="RefSeq" id="WP_163963869.1">
    <property type="nucleotide sequence ID" value="NZ_JAAGNX010000002.1"/>
</dbReference>
<evidence type="ECO:0000256" key="6">
    <source>
        <dbReference type="PROSITE-ProRule" id="PRU00169"/>
    </source>
</evidence>
<dbReference type="InterPro" id="IPR001789">
    <property type="entry name" value="Sig_transdc_resp-reg_receiver"/>
</dbReference>
<evidence type="ECO:0000256" key="4">
    <source>
        <dbReference type="ARBA" id="ARBA00022679"/>
    </source>
</evidence>
<dbReference type="InterPro" id="IPR003594">
    <property type="entry name" value="HATPase_dom"/>
</dbReference>
<dbReference type="InterPro" id="IPR005467">
    <property type="entry name" value="His_kinase_dom"/>
</dbReference>
<dbReference type="Gene3D" id="1.10.287.130">
    <property type="match status" value="1"/>
</dbReference>
<dbReference type="EMBL" id="JAAGNX010000002">
    <property type="protein sequence ID" value="NDV62187.1"/>
    <property type="molecule type" value="Genomic_DNA"/>
</dbReference>
<keyword evidence="3 6" id="KW-0597">Phosphoprotein</keyword>
<name>A0A6B2M277_9BACT</name>
<dbReference type="InterPro" id="IPR036890">
    <property type="entry name" value="HATPase_C_sf"/>
</dbReference>
<dbReference type="SMART" id="SM00448">
    <property type="entry name" value="REC"/>
    <property type="match status" value="1"/>
</dbReference>
<evidence type="ECO:0000313" key="11">
    <source>
        <dbReference type="Proteomes" id="UP000478417"/>
    </source>
</evidence>
<dbReference type="CDD" id="cd00082">
    <property type="entry name" value="HisKA"/>
    <property type="match status" value="1"/>
</dbReference>
<dbReference type="InterPro" id="IPR003661">
    <property type="entry name" value="HisK_dim/P_dom"/>
</dbReference>
<dbReference type="EC" id="2.7.13.3" evidence="2"/>
<accession>A0A6B2M277</accession>
<dbReference type="PANTHER" id="PTHR43547">
    <property type="entry name" value="TWO-COMPONENT HISTIDINE KINASE"/>
    <property type="match status" value="1"/>
</dbReference>
<dbReference type="SUPFAM" id="SSF47384">
    <property type="entry name" value="Homodimeric domain of signal transducing histidine kinase"/>
    <property type="match status" value="1"/>
</dbReference>
<evidence type="ECO:0000256" key="5">
    <source>
        <dbReference type="ARBA" id="ARBA00022777"/>
    </source>
</evidence>
<dbReference type="PROSITE" id="PS50109">
    <property type="entry name" value="HIS_KIN"/>
    <property type="match status" value="1"/>
</dbReference>
<dbReference type="Gene3D" id="3.30.565.10">
    <property type="entry name" value="Histidine kinase-like ATPase, C-terminal domain"/>
    <property type="match status" value="1"/>
</dbReference>
<evidence type="ECO:0000256" key="3">
    <source>
        <dbReference type="ARBA" id="ARBA00022553"/>
    </source>
</evidence>
<dbReference type="InterPro" id="IPR004358">
    <property type="entry name" value="Sig_transdc_His_kin-like_C"/>
</dbReference>
<dbReference type="PRINTS" id="PR00344">
    <property type="entry name" value="BCTRLSENSOR"/>
</dbReference>
<gene>
    <name evidence="10" type="ORF">G0Q06_06985</name>
</gene>
<evidence type="ECO:0000313" key="10">
    <source>
        <dbReference type="EMBL" id="NDV62187.1"/>
    </source>
</evidence>
<feature type="modified residue" description="4-aspartylphosphate" evidence="6">
    <location>
        <position position="159"/>
    </location>
</feature>
<protein>
    <recommendedName>
        <fullName evidence="2">histidine kinase</fullName>
        <ecNumber evidence="2">2.7.13.3</ecNumber>
    </recommendedName>
</protein>
<dbReference type="CDD" id="cd00075">
    <property type="entry name" value="HATPase"/>
    <property type="match status" value="1"/>
</dbReference>
<dbReference type="GO" id="GO:0000155">
    <property type="term" value="F:phosphorelay sensor kinase activity"/>
    <property type="evidence" value="ECO:0007669"/>
    <property type="project" value="InterPro"/>
</dbReference>
<dbReference type="Gene3D" id="3.40.50.2300">
    <property type="match status" value="1"/>
</dbReference>
<feature type="region of interest" description="Disordered" evidence="7">
    <location>
        <begin position="413"/>
        <end position="432"/>
    </location>
</feature>
<dbReference type="SUPFAM" id="SSF55874">
    <property type="entry name" value="ATPase domain of HSP90 chaperone/DNA topoisomerase II/histidine kinase"/>
    <property type="match status" value="1"/>
</dbReference>
<keyword evidence="11" id="KW-1185">Reference proteome</keyword>
<dbReference type="AlphaFoldDB" id="A0A6B2M277"/>
<keyword evidence="5 10" id="KW-0418">Kinase</keyword>
<evidence type="ECO:0000256" key="2">
    <source>
        <dbReference type="ARBA" id="ARBA00012438"/>
    </source>
</evidence>
<organism evidence="10 11">
    <name type="scientific">Oceanipulchritudo coccoides</name>
    <dbReference type="NCBI Taxonomy" id="2706888"/>
    <lineage>
        <taxon>Bacteria</taxon>
        <taxon>Pseudomonadati</taxon>
        <taxon>Verrucomicrobiota</taxon>
        <taxon>Opitutia</taxon>
        <taxon>Puniceicoccales</taxon>
        <taxon>Oceanipulchritudinaceae</taxon>
        <taxon>Oceanipulchritudo</taxon>
    </lineage>
</organism>
<reference evidence="10 11" key="1">
    <citation type="submission" date="2020-02" db="EMBL/GenBank/DDBJ databases">
        <title>Albibacoteraceae fam. nov., the first described family within the subdivision 4 Verrucomicrobia.</title>
        <authorList>
            <person name="Xi F."/>
        </authorList>
    </citation>
    <scope>NUCLEOTIDE SEQUENCE [LARGE SCALE GENOMIC DNA]</scope>
    <source>
        <strain evidence="10 11">CK1056</strain>
    </source>
</reference>
<dbReference type="Pfam" id="PF02518">
    <property type="entry name" value="HATPase_c"/>
    <property type="match status" value="1"/>
</dbReference>
<dbReference type="PANTHER" id="PTHR43547:SF2">
    <property type="entry name" value="HYBRID SIGNAL TRANSDUCTION HISTIDINE KINASE C"/>
    <property type="match status" value="1"/>
</dbReference>
<dbReference type="Pfam" id="PF00512">
    <property type="entry name" value="HisKA"/>
    <property type="match status" value="1"/>
</dbReference>
<sequence length="474" mass="53136">MALWQNKDDTSTDHRSEQELFKEYYPLVLTILDEIHPLLERTVDQREVLAMASMHLGRLIRARKRVGRRELRKSIEKFLVDNFALEASAEDILNNAVLPPLSEETLKGSRILIVDDSAMARRQIQFFLKRDGFEVYEAKSGEEALWLINEVDPELILMDVTMDGMDGMETCRRIKEDTANLNMPVIFLSAMGDREEIVRGFKSGAIDYIVKPFHPAESLTRIRTHLHVRKLAQLREKNILELKHLNQTKDRILRVASHDLRNPVAAIAGLAEFLKEDTENMSESQQEIVDAIEEAGRSVVTLLNELLDLSAFDSGQVNLKKESLAVCDLIRNLVPLFRGEAERKNIKLEFTCEPGLPKISCDRQQIRRVADNLFSNALKFTPHGGTVSVHVKATGQDVVMEVKDTGPGIPTHESGSLFKEFGTTSNMPTGGEKSTGLGLSICHRIVTAHKGSINYVNLPEGGTCFSVTLPAIIT</sequence>
<dbReference type="InterPro" id="IPR036097">
    <property type="entry name" value="HisK_dim/P_sf"/>
</dbReference>
<dbReference type="SMART" id="SM00387">
    <property type="entry name" value="HATPase_c"/>
    <property type="match status" value="1"/>
</dbReference>
<evidence type="ECO:0000256" key="7">
    <source>
        <dbReference type="SAM" id="MobiDB-lite"/>
    </source>
</evidence>
<dbReference type="Proteomes" id="UP000478417">
    <property type="component" value="Unassembled WGS sequence"/>
</dbReference>
<dbReference type="Pfam" id="PF00072">
    <property type="entry name" value="Response_reg"/>
    <property type="match status" value="1"/>
</dbReference>
<dbReference type="SMART" id="SM00388">
    <property type="entry name" value="HisKA"/>
    <property type="match status" value="1"/>
</dbReference>
<feature type="domain" description="Histidine kinase" evidence="8">
    <location>
        <begin position="255"/>
        <end position="473"/>
    </location>
</feature>
<evidence type="ECO:0000259" key="9">
    <source>
        <dbReference type="PROSITE" id="PS50110"/>
    </source>
</evidence>
<dbReference type="SUPFAM" id="SSF52172">
    <property type="entry name" value="CheY-like"/>
    <property type="match status" value="1"/>
</dbReference>
<dbReference type="PROSITE" id="PS50110">
    <property type="entry name" value="RESPONSE_REGULATORY"/>
    <property type="match status" value="1"/>
</dbReference>
<dbReference type="FunFam" id="3.30.565.10:FF:000006">
    <property type="entry name" value="Sensor histidine kinase WalK"/>
    <property type="match status" value="1"/>
</dbReference>